<feature type="transmembrane region" description="Helical" evidence="10">
    <location>
        <begin position="101"/>
        <end position="125"/>
    </location>
</feature>
<gene>
    <name evidence="11" type="ORF">H8708_02360</name>
</gene>
<keyword evidence="8 10" id="KW-0472">Membrane</keyword>
<dbReference type="InterPro" id="IPR045070">
    <property type="entry name" value="MATE_MepA-like"/>
</dbReference>
<feature type="transmembrane region" description="Helical" evidence="10">
    <location>
        <begin position="446"/>
        <end position="469"/>
    </location>
</feature>
<keyword evidence="5" id="KW-1003">Cell membrane</keyword>
<comment type="caution">
    <text evidence="11">The sequence shown here is derived from an EMBL/GenBank/DDBJ whole genome shotgun (WGS) entry which is preliminary data.</text>
</comment>
<protein>
    <recommendedName>
        <fullName evidence="3">Multidrug export protein MepA</fullName>
    </recommendedName>
</protein>
<feature type="transmembrane region" description="Helical" evidence="10">
    <location>
        <begin position="20"/>
        <end position="44"/>
    </location>
</feature>
<evidence type="ECO:0000256" key="4">
    <source>
        <dbReference type="ARBA" id="ARBA00022448"/>
    </source>
</evidence>
<feature type="transmembrane region" description="Helical" evidence="10">
    <location>
        <begin position="145"/>
        <end position="166"/>
    </location>
</feature>
<proteinExistence type="inferred from homology"/>
<dbReference type="InterPro" id="IPR002528">
    <property type="entry name" value="MATE_fam"/>
</dbReference>
<keyword evidence="7 10" id="KW-1133">Transmembrane helix</keyword>
<keyword evidence="4" id="KW-0813">Transport</keyword>
<evidence type="ECO:0000256" key="10">
    <source>
        <dbReference type="SAM" id="Phobius"/>
    </source>
</evidence>
<evidence type="ECO:0000256" key="9">
    <source>
        <dbReference type="ARBA" id="ARBA00023251"/>
    </source>
</evidence>
<dbReference type="Proteomes" id="UP000647491">
    <property type="component" value="Unassembled WGS sequence"/>
</dbReference>
<reference evidence="11 12" key="1">
    <citation type="submission" date="2020-08" db="EMBL/GenBank/DDBJ databases">
        <title>Genome public.</title>
        <authorList>
            <person name="Liu C."/>
            <person name="Sun Q."/>
        </authorList>
    </citation>
    <scope>NUCLEOTIDE SEQUENCE [LARGE SCALE GENOMIC DNA]</scope>
    <source>
        <strain evidence="11 12">BX10</strain>
    </source>
</reference>
<dbReference type="PANTHER" id="PTHR43823:SF3">
    <property type="entry name" value="MULTIDRUG EXPORT PROTEIN MEPA"/>
    <property type="match status" value="1"/>
</dbReference>
<dbReference type="Pfam" id="PF01554">
    <property type="entry name" value="MatE"/>
    <property type="match status" value="2"/>
</dbReference>
<name>A0ABR7NPN2_9FIRM</name>
<evidence type="ECO:0000256" key="5">
    <source>
        <dbReference type="ARBA" id="ARBA00022475"/>
    </source>
</evidence>
<evidence type="ECO:0000313" key="11">
    <source>
        <dbReference type="EMBL" id="MBC8598082.1"/>
    </source>
</evidence>
<feature type="transmembrane region" description="Helical" evidence="10">
    <location>
        <begin position="272"/>
        <end position="291"/>
    </location>
</feature>
<feature type="transmembrane region" description="Helical" evidence="10">
    <location>
        <begin position="178"/>
        <end position="198"/>
    </location>
</feature>
<dbReference type="PIRSF" id="PIRSF006603">
    <property type="entry name" value="DinF"/>
    <property type="match status" value="1"/>
</dbReference>
<keyword evidence="6 10" id="KW-0812">Transmembrane</keyword>
<dbReference type="PANTHER" id="PTHR43823">
    <property type="entry name" value="SPORULATION PROTEIN YKVU"/>
    <property type="match status" value="1"/>
</dbReference>
<dbReference type="InterPro" id="IPR048279">
    <property type="entry name" value="MdtK-like"/>
</dbReference>
<evidence type="ECO:0000256" key="8">
    <source>
        <dbReference type="ARBA" id="ARBA00023136"/>
    </source>
</evidence>
<keyword evidence="9" id="KW-0046">Antibiotic resistance</keyword>
<feature type="transmembrane region" description="Helical" evidence="10">
    <location>
        <begin position="363"/>
        <end position="384"/>
    </location>
</feature>
<feature type="transmembrane region" description="Helical" evidence="10">
    <location>
        <begin position="64"/>
        <end position="89"/>
    </location>
</feature>
<accession>A0ABR7NPN2</accession>
<evidence type="ECO:0000256" key="2">
    <source>
        <dbReference type="ARBA" id="ARBA00008417"/>
    </source>
</evidence>
<dbReference type="RefSeq" id="WP_262426834.1">
    <property type="nucleotide sequence ID" value="NZ_JACRTJ010000005.1"/>
</dbReference>
<evidence type="ECO:0000256" key="1">
    <source>
        <dbReference type="ARBA" id="ARBA00004651"/>
    </source>
</evidence>
<dbReference type="NCBIfam" id="TIGR00797">
    <property type="entry name" value="matE"/>
    <property type="match status" value="1"/>
</dbReference>
<evidence type="ECO:0000256" key="7">
    <source>
        <dbReference type="ARBA" id="ARBA00022989"/>
    </source>
</evidence>
<evidence type="ECO:0000256" key="6">
    <source>
        <dbReference type="ARBA" id="ARBA00022692"/>
    </source>
</evidence>
<dbReference type="CDD" id="cd13143">
    <property type="entry name" value="MATE_MepA_like"/>
    <property type="match status" value="1"/>
</dbReference>
<feature type="transmembrane region" description="Helical" evidence="10">
    <location>
        <begin position="244"/>
        <end position="266"/>
    </location>
</feature>
<sequence length="475" mass="51316">MEQQGKTENNGNSRLETGNIWKLMLSLSIPSIIAQLVGILYNMVDRMFIGRIENGTTAMAALSVSLPLITCITAFTRLVGIGGAPLCAIKMGKKDQRGAEEILGVSFAALITVGVILTVVILVFQRPILTLFGADPTTLDMACDYVSIYALGTVFVMISLGMNSYITTQGFARTGMCTVLIGAILNIIFDAFFINYLHMGVKGAAIATIIAQGISCIWALSFLFGKKSLLKMRPEFFKVKKKVLLPIMALGVSPFTMSITESLIQISFNNQLSKYGGTMAVGTVAIMFSLWQFVTLPTQGFCQGAQPIISYNYGAGNLARVRKACKISHVLCLVFATTLTGLMMIFPGPFAGIFSNDPSLLHFSAWALPIYLAGGAIFGAQISCQQSFMSLGQAKISLILACLRKVILLAPLIYIFPVTVGKLPFAAAMAEEIAGLVEYPAEVFSIFFAEPVSDILAAVCTSATFYVFYKRHLKD</sequence>
<keyword evidence="12" id="KW-1185">Reference proteome</keyword>
<comment type="similarity">
    <text evidence="2">Belongs to the multi antimicrobial extrusion (MATE) (TC 2.A.66.1) family. MepA subfamily.</text>
</comment>
<comment type="subcellular location">
    <subcellularLocation>
        <location evidence="1">Cell membrane</location>
        <topology evidence="1">Multi-pass membrane protein</topology>
    </subcellularLocation>
</comment>
<dbReference type="EMBL" id="JACRTJ010000005">
    <property type="protein sequence ID" value="MBC8598082.1"/>
    <property type="molecule type" value="Genomic_DNA"/>
</dbReference>
<evidence type="ECO:0000313" key="12">
    <source>
        <dbReference type="Proteomes" id="UP000647491"/>
    </source>
</evidence>
<evidence type="ECO:0000256" key="3">
    <source>
        <dbReference type="ARBA" id="ARBA00022106"/>
    </source>
</evidence>
<feature type="transmembrane region" description="Helical" evidence="10">
    <location>
        <begin position="204"/>
        <end position="224"/>
    </location>
</feature>
<dbReference type="InterPro" id="IPR051327">
    <property type="entry name" value="MATE_MepA_subfamily"/>
</dbReference>
<feature type="transmembrane region" description="Helical" evidence="10">
    <location>
        <begin position="396"/>
        <end position="416"/>
    </location>
</feature>
<organism evidence="11 12">
    <name type="scientific">Enterocloster hominis</name>
    <name type="common">ex Liu et al. 2021</name>
    <dbReference type="NCBI Taxonomy" id="2763663"/>
    <lineage>
        <taxon>Bacteria</taxon>
        <taxon>Bacillati</taxon>
        <taxon>Bacillota</taxon>
        <taxon>Clostridia</taxon>
        <taxon>Lachnospirales</taxon>
        <taxon>Lachnospiraceae</taxon>
        <taxon>Enterocloster</taxon>
    </lineage>
</organism>
<feature type="transmembrane region" description="Helical" evidence="10">
    <location>
        <begin position="330"/>
        <end position="351"/>
    </location>
</feature>